<dbReference type="EMBL" id="BMHV01000007">
    <property type="protein sequence ID" value="GGF60419.1"/>
    <property type="molecule type" value="Genomic_DNA"/>
</dbReference>
<evidence type="ECO:0000313" key="3">
    <source>
        <dbReference type="Proteomes" id="UP000632498"/>
    </source>
</evidence>
<name>A0A917F8Q4_9PROT</name>
<keyword evidence="3" id="KW-1185">Reference proteome</keyword>
<evidence type="ECO:0000313" key="2">
    <source>
        <dbReference type="EMBL" id="GGF60419.1"/>
    </source>
</evidence>
<reference evidence="2" key="1">
    <citation type="journal article" date="2014" name="Int. J. Syst. Evol. Microbiol.">
        <title>Complete genome sequence of Corynebacterium casei LMG S-19264T (=DSM 44701T), isolated from a smear-ripened cheese.</title>
        <authorList>
            <consortium name="US DOE Joint Genome Institute (JGI-PGF)"/>
            <person name="Walter F."/>
            <person name="Albersmeier A."/>
            <person name="Kalinowski J."/>
            <person name="Ruckert C."/>
        </authorList>
    </citation>
    <scope>NUCLEOTIDE SEQUENCE</scope>
    <source>
        <strain evidence="2">CGMCC 1.15254</strain>
    </source>
</reference>
<dbReference type="Proteomes" id="UP000632498">
    <property type="component" value="Unassembled WGS sequence"/>
</dbReference>
<feature type="compositionally biased region" description="Basic residues" evidence="1">
    <location>
        <begin position="28"/>
        <end position="40"/>
    </location>
</feature>
<organism evidence="2 3">
    <name type="scientific">Terasakiella brassicae</name>
    <dbReference type="NCBI Taxonomy" id="1634917"/>
    <lineage>
        <taxon>Bacteria</taxon>
        <taxon>Pseudomonadati</taxon>
        <taxon>Pseudomonadota</taxon>
        <taxon>Alphaproteobacteria</taxon>
        <taxon>Rhodospirillales</taxon>
        <taxon>Terasakiellaceae</taxon>
        <taxon>Terasakiella</taxon>
    </lineage>
</organism>
<comment type="caution">
    <text evidence="2">The sequence shown here is derived from an EMBL/GenBank/DDBJ whole genome shotgun (WGS) entry which is preliminary data.</text>
</comment>
<accession>A0A917F8Q4</accession>
<protein>
    <submittedName>
        <fullName evidence="2">Uncharacterized protein</fullName>
    </submittedName>
</protein>
<reference evidence="2" key="2">
    <citation type="submission" date="2020-09" db="EMBL/GenBank/DDBJ databases">
        <authorList>
            <person name="Sun Q."/>
            <person name="Zhou Y."/>
        </authorList>
    </citation>
    <scope>NUCLEOTIDE SEQUENCE</scope>
    <source>
        <strain evidence="2">CGMCC 1.15254</strain>
    </source>
</reference>
<proteinExistence type="predicted"/>
<gene>
    <name evidence="2" type="ORF">GCM10011332_12690</name>
</gene>
<sequence>MKNDGSKFAHSNIALIGQGFYVSENGKKKNRPGRGGRNRGGKSPGTVGNVAVSIIILNEIRYHQLSEVIINPTLLLCQYKL</sequence>
<evidence type="ECO:0000256" key="1">
    <source>
        <dbReference type="SAM" id="MobiDB-lite"/>
    </source>
</evidence>
<feature type="region of interest" description="Disordered" evidence="1">
    <location>
        <begin position="24"/>
        <end position="46"/>
    </location>
</feature>
<dbReference type="AlphaFoldDB" id="A0A917F8Q4"/>